<dbReference type="InterPro" id="IPR011990">
    <property type="entry name" value="TPR-like_helical_dom_sf"/>
</dbReference>
<evidence type="ECO:0000313" key="7">
    <source>
        <dbReference type="Proteomes" id="UP001187682"/>
    </source>
</evidence>
<dbReference type="GO" id="GO:0046486">
    <property type="term" value="P:glycerolipid metabolic process"/>
    <property type="evidence" value="ECO:0007669"/>
    <property type="project" value="UniProtKB-ARBA"/>
</dbReference>
<keyword evidence="7" id="KW-1185">Reference proteome</keyword>
<evidence type="ECO:0000256" key="3">
    <source>
        <dbReference type="ARBA" id="ARBA00023098"/>
    </source>
</evidence>
<protein>
    <recommendedName>
        <fullName evidence="5">PNPLA domain-containing protein</fullName>
    </recommendedName>
</protein>
<keyword evidence="2 4" id="KW-0442">Lipid degradation</keyword>
<dbReference type="EMBL" id="ONZQ02000007">
    <property type="protein sequence ID" value="SPO02864.1"/>
    <property type="molecule type" value="Genomic_DNA"/>
</dbReference>
<dbReference type="PANTHER" id="PTHR24185:SF1">
    <property type="entry name" value="CALCIUM-INDEPENDENT PHOSPHOLIPASE A2-GAMMA"/>
    <property type="match status" value="1"/>
</dbReference>
<dbReference type="InterPro" id="IPR049945">
    <property type="entry name" value="AAA_22"/>
</dbReference>
<dbReference type="GO" id="GO:0019369">
    <property type="term" value="P:arachidonate metabolic process"/>
    <property type="evidence" value="ECO:0007669"/>
    <property type="project" value="TreeGrafter"/>
</dbReference>
<dbReference type="GO" id="GO:0016020">
    <property type="term" value="C:membrane"/>
    <property type="evidence" value="ECO:0007669"/>
    <property type="project" value="TreeGrafter"/>
</dbReference>
<gene>
    <name evidence="6" type="ORF">DNG_05541</name>
</gene>
<dbReference type="Pfam" id="PF13424">
    <property type="entry name" value="TPR_12"/>
    <property type="match status" value="1"/>
</dbReference>
<dbReference type="Gene3D" id="1.25.40.10">
    <property type="entry name" value="Tetratricopeptide repeat domain"/>
    <property type="match status" value="2"/>
</dbReference>
<feature type="domain" description="PNPLA" evidence="5">
    <location>
        <begin position="14"/>
        <end position="232"/>
    </location>
</feature>
<dbReference type="GO" id="GO:0047499">
    <property type="term" value="F:calcium-independent phospholipase A2 activity"/>
    <property type="evidence" value="ECO:0007669"/>
    <property type="project" value="TreeGrafter"/>
</dbReference>
<dbReference type="Gene3D" id="3.40.1090.10">
    <property type="entry name" value="Cytosolic phospholipase A2 catalytic domain"/>
    <property type="match status" value="1"/>
</dbReference>
<evidence type="ECO:0000256" key="2">
    <source>
        <dbReference type="ARBA" id="ARBA00022963"/>
    </source>
</evidence>
<keyword evidence="1 4" id="KW-0378">Hydrolase</keyword>
<reference evidence="6" key="1">
    <citation type="submission" date="2018-03" db="EMBL/GenBank/DDBJ databases">
        <authorList>
            <person name="Guldener U."/>
        </authorList>
    </citation>
    <scope>NUCLEOTIDE SEQUENCE</scope>
</reference>
<feature type="short sequence motif" description="GXSXG" evidence="4">
    <location>
        <begin position="58"/>
        <end position="62"/>
    </location>
</feature>
<dbReference type="SUPFAM" id="SSF48452">
    <property type="entry name" value="TPR-like"/>
    <property type="match status" value="1"/>
</dbReference>
<feature type="active site" description="Nucleophile" evidence="4">
    <location>
        <position position="60"/>
    </location>
</feature>
<dbReference type="GO" id="GO:0016887">
    <property type="term" value="F:ATP hydrolysis activity"/>
    <property type="evidence" value="ECO:0007669"/>
    <property type="project" value="InterPro"/>
</dbReference>
<feature type="short sequence motif" description="GXGXXG" evidence="4">
    <location>
        <begin position="18"/>
        <end position="23"/>
    </location>
</feature>
<dbReference type="PANTHER" id="PTHR24185">
    <property type="entry name" value="CALCIUM-INDEPENDENT PHOSPHOLIPASE A2-GAMMA"/>
    <property type="match status" value="1"/>
</dbReference>
<evidence type="ECO:0000313" key="6">
    <source>
        <dbReference type="EMBL" id="SPO02864.1"/>
    </source>
</evidence>
<organism evidence="6 7">
    <name type="scientific">Cephalotrichum gorgonifer</name>
    <dbReference type="NCBI Taxonomy" id="2041049"/>
    <lineage>
        <taxon>Eukaryota</taxon>
        <taxon>Fungi</taxon>
        <taxon>Dikarya</taxon>
        <taxon>Ascomycota</taxon>
        <taxon>Pezizomycotina</taxon>
        <taxon>Sordariomycetes</taxon>
        <taxon>Hypocreomycetidae</taxon>
        <taxon>Microascales</taxon>
        <taxon>Microascaceae</taxon>
        <taxon>Cephalotrichum</taxon>
    </lineage>
</organism>
<comment type="caution">
    <text evidence="4">Lacks conserved residue(s) required for the propagation of feature annotation.</text>
</comment>
<evidence type="ECO:0000256" key="1">
    <source>
        <dbReference type="ARBA" id="ARBA00022801"/>
    </source>
</evidence>
<feature type="active site" description="Proton acceptor" evidence="4">
    <location>
        <position position="219"/>
    </location>
</feature>
<evidence type="ECO:0000259" key="5">
    <source>
        <dbReference type="PROSITE" id="PS51635"/>
    </source>
</evidence>
<dbReference type="Pfam" id="PF01734">
    <property type="entry name" value="Patatin"/>
    <property type="match status" value="1"/>
</dbReference>
<dbReference type="Gene3D" id="3.40.50.300">
    <property type="entry name" value="P-loop containing nucleotide triphosphate hydrolases"/>
    <property type="match status" value="1"/>
</dbReference>
<sequence length="1093" mass="123560">MERRGTPEPLLRVLSLDGGGIRGKSSLIILEKIMERIRDSEGLREVPRPCDYFDLIGGTSTGGIIAIMLGRLRMTVDECIRAYENVGQAAFTPKQTLSSRLPGPPRGAFSATALENAIKQVVREHCTQPDCVAKRRNAQPTTKSCPHEDLAFRDGTCTKTVMLAITKANVDARPTLFTTYDLSANTQDCSIWQVARATSAATTFFKSIKLGRDEIEFIDAGFGYNNPCEILIEEARRQYPNRHEFRVLSIGTGLGSIVEVKDSRRSILGALKKMASSSQRVAATLKTRYGQGEQYHRFNVDRGLQDVALSDWERTSEIAAHTHNYMNDNENEVESFVKSLLHRVEGQGRVESGLNGAPNETLRDLEQRLFVSRGCQKLAVFGLGGMGKTQVTLQFAYWVKQHQPQYSVFWVPALSEESFTNAYKEVAEKIGIPINPDKEDPRLSLQKHLNSKDAGKWLLIVDNADDEGVLFGETGIYNYLPQSEMGLTIFTTRFKDIGLRLAQTDLIKLQEMGQQEARELLEASLHPEVPRDEATSAELLVELNYLPLAITQAAAYLNRNESSSVGRYLELLRGTEKDATGLLGREFPDNARYPQLSNAVAATWLVSFERIKNSKDHGPAADLLSFIACIEPKSIPRSIFPQLGSEEETDFAIGTLTAYAFITRRGVDGMYDMHSLVHTATRIWTQRQTSMEKVVSGAIQQVGENFPHIESIHRQEWTAYLPHALRLLSLSKGSVLEERVYLLMCVGRCLYVDRRFKDSAPYFEEAVEWTTAHLPDEAPIRLASQHWLASSYLDSRRMQDSIRILEHVVEVQERVLNEEDPARLRSEHQLACAYLGNRQSQDAIRIFEAVVKAWKKMVDEEDMNLLGSEHQLATAYLVDGRVQDAIRNFEHVVEVEKRVLDKDDHHRLMTEQVLAGAYIEDGQVQKAIGTLQYILKVQEKVLDEEDHARLESEHLLARAYYDDGQIRDSIRIFEHVVEVRGRILDEMDHYRLMSEIELARAYLEGHQIDKAITSFEHVVEVQRALEEEDRARLALEFELARAYLLDIQVDKAVTLLERVVAVRQEILADDDPERVASQDLLQDAYDMLPGSVP</sequence>
<dbReference type="InterPro" id="IPR016035">
    <property type="entry name" value="Acyl_Trfase/lysoPLipase"/>
</dbReference>
<dbReference type="CDD" id="cd07216">
    <property type="entry name" value="Pat17_PNPLA8_PNPLA9_like3"/>
    <property type="match status" value="1"/>
</dbReference>
<evidence type="ECO:0000256" key="4">
    <source>
        <dbReference type="PROSITE-ProRule" id="PRU01161"/>
    </source>
</evidence>
<proteinExistence type="predicted"/>
<dbReference type="Proteomes" id="UP001187682">
    <property type="component" value="Unassembled WGS sequence"/>
</dbReference>
<dbReference type="GO" id="GO:0016042">
    <property type="term" value="P:lipid catabolic process"/>
    <property type="evidence" value="ECO:0007669"/>
    <property type="project" value="UniProtKB-UniRule"/>
</dbReference>
<dbReference type="AlphaFoldDB" id="A0AAE8SVV2"/>
<dbReference type="PROSITE" id="PS51635">
    <property type="entry name" value="PNPLA"/>
    <property type="match status" value="1"/>
</dbReference>
<dbReference type="InterPro" id="IPR002641">
    <property type="entry name" value="PNPLA_dom"/>
</dbReference>
<dbReference type="Pfam" id="PF13374">
    <property type="entry name" value="TPR_10"/>
    <property type="match status" value="2"/>
</dbReference>
<dbReference type="SUPFAM" id="SSF52540">
    <property type="entry name" value="P-loop containing nucleoside triphosphate hydrolases"/>
    <property type="match status" value="1"/>
</dbReference>
<comment type="caution">
    <text evidence="6">The sequence shown here is derived from an EMBL/GenBank/DDBJ whole genome shotgun (WGS) entry which is preliminary data.</text>
</comment>
<dbReference type="SUPFAM" id="SSF52151">
    <property type="entry name" value="FabD/lysophospholipase-like"/>
    <property type="match status" value="1"/>
</dbReference>
<keyword evidence="3 4" id="KW-0443">Lipid metabolism</keyword>
<dbReference type="InterPro" id="IPR027417">
    <property type="entry name" value="P-loop_NTPase"/>
</dbReference>
<accession>A0AAE8SVV2</accession>
<dbReference type="Pfam" id="PF13401">
    <property type="entry name" value="AAA_22"/>
    <property type="match status" value="1"/>
</dbReference>
<name>A0AAE8SVV2_9PEZI</name>